<dbReference type="InterPro" id="IPR020904">
    <property type="entry name" value="Sc_DH/Rdtase_CS"/>
</dbReference>
<dbReference type="InterPro" id="IPR050259">
    <property type="entry name" value="SDR"/>
</dbReference>
<dbReference type="NCBIfam" id="NF047420">
    <property type="entry name" value="EF_P_mod_YmfI"/>
    <property type="match status" value="1"/>
</dbReference>
<dbReference type="GO" id="GO:0008202">
    <property type="term" value="P:steroid metabolic process"/>
    <property type="evidence" value="ECO:0007669"/>
    <property type="project" value="UniProtKB-KW"/>
</dbReference>
<evidence type="ECO:0000256" key="1">
    <source>
        <dbReference type="ARBA" id="ARBA00006484"/>
    </source>
</evidence>
<dbReference type="PRINTS" id="PR00080">
    <property type="entry name" value="SDRFAMILY"/>
</dbReference>
<organism evidence="5 6">
    <name type="scientific">Lachnoanaerobaculum umeaense</name>
    <dbReference type="NCBI Taxonomy" id="617123"/>
    <lineage>
        <taxon>Bacteria</taxon>
        <taxon>Bacillati</taxon>
        <taxon>Bacillota</taxon>
        <taxon>Clostridia</taxon>
        <taxon>Lachnospirales</taxon>
        <taxon>Lachnospiraceae</taxon>
        <taxon>Lachnoanaerobaculum</taxon>
    </lineage>
</organism>
<evidence type="ECO:0000313" key="5">
    <source>
        <dbReference type="EMBL" id="AYA99720.1"/>
    </source>
</evidence>
<evidence type="ECO:0000256" key="2">
    <source>
        <dbReference type="ARBA" id="ARBA00023002"/>
    </source>
</evidence>
<evidence type="ECO:0000256" key="3">
    <source>
        <dbReference type="ARBA" id="ARBA00023221"/>
    </source>
</evidence>
<dbReference type="KEGG" id="lua:D4A81_07115"/>
<accession>A0A385Q080</accession>
<dbReference type="Pfam" id="PF00106">
    <property type="entry name" value="adh_short"/>
    <property type="match status" value="1"/>
</dbReference>
<gene>
    <name evidence="5" type="ORF">D4A81_07115</name>
</gene>
<dbReference type="InterPro" id="IPR002347">
    <property type="entry name" value="SDR_fam"/>
</dbReference>
<dbReference type="GO" id="GO:0016491">
    <property type="term" value="F:oxidoreductase activity"/>
    <property type="evidence" value="ECO:0007669"/>
    <property type="project" value="UniProtKB-KW"/>
</dbReference>
<dbReference type="Gene3D" id="3.40.50.720">
    <property type="entry name" value="NAD(P)-binding Rossmann-like Domain"/>
    <property type="match status" value="1"/>
</dbReference>
<dbReference type="Proteomes" id="UP000265562">
    <property type="component" value="Chromosome"/>
</dbReference>
<dbReference type="CDD" id="cd05233">
    <property type="entry name" value="SDR_c"/>
    <property type="match status" value="1"/>
</dbReference>
<dbReference type="EMBL" id="CP032364">
    <property type="protein sequence ID" value="AYA99720.1"/>
    <property type="molecule type" value="Genomic_DNA"/>
</dbReference>
<dbReference type="NCBIfam" id="NF009466">
    <property type="entry name" value="PRK12826.1-2"/>
    <property type="match status" value="1"/>
</dbReference>
<proteinExistence type="inferred from homology"/>
<name>A0A385Q080_9FIRM</name>
<dbReference type="PRINTS" id="PR00081">
    <property type="entry name" value="GDHRDH"/>
</dbReference>
<comment type="similarity">
    <text evidence="1 4">Belongs to the short-chain dehydrogenases/reductases (SDR) family.</text>
</comment>
<dbReference type="GO" id="GO:0032787">
    <property type="term" value="P:monocarboxylic acid metabolic process"/>
    <property type="evidence" value="ECO:0007669"/>
    <property type="project" value="UniProtKB-ARBA"/>
</dbReference>
<reference evidence="5 6" key="1">
    <citation type="submission" date="2018-09" db="EMBL/GenBank/DDBJ databases">
        <title>Genome sequencing of Lachnoanaerobaculum umeaense DSM 23576.</title>
        <authorList>
            <person name="Kook J.-K."/>
            <person name="Park S.-N."/>
            <person name="Lim Y.K."/>
        </authorList>
    </citation>
    <scope>NUCLEOTIDE SEQUENCE [LARGE SCALE GENOMIC DNA]</scope>
    <source>
        <strain evidence="6">DSM 23576 \ CCUG 58757</strain>
    </source>
</reference>
<dbReference type="OrthoDB" id="9803333at2"/>
<dbReference type="PROSITE" id="PS00061">
    <property type="entry name" value="ADH_SHORT"/>
    <property type="match status" value="1"/>
</dbReference>
<dbReference type="PANTHER" id="PTHR42879">
    <property type="entry name" value="3-OXOACYL-(ACYL-CARRIER-PROTEIN) REDUCTASE"/>
    <property type="match status" value="1"/>
</dbReference>
<protein>
    <submittedName>
        <fullName evidence="5">SDR family NAD(P)-dependent oxidoreductase</fullName>
    </submittedName>
</protein>
<keyword evidence="6" id="KW-1185">Reference proteome</keyword>
<dbReference type="InterPro" id="IPR036291">
    <property type="entry name" value="NAD(P)-bd_dom_sf"/>
</dbReference>
<dbReference type="AlphaFoldDB" id="A0A385Q080"/>
<evidence type="ECO:0000313" key="6">
    <source>
        <dbReference type="Proteomes" id="UP000265562"/>
    </source>
</evidence>
<dbReference type="RefSeq" id="WP_111524489.1">
    <property type="nucleotide sequence ID" value="NZ_CP032364.1"/>
</dbReference>
<evidence type="ECO:0000256" key="4">
    <source>
        <dbReference type="RuleBase" id="RU000363"/>
    </source>
</evidence>
<dbReference type="PANTHER" id="PTHR42879:SF2">
    <property type="entry name" value="3-OXOACYL-[ACYL-CARRIER-PROTEIN] REDUCTASE FABG"/>
    <property type="match status" value="1"/>
</dbReference>
<keyword evidence="3" id="KW-0753">Steroid metabolism</keyword>
<sequence>MNVLITGASKGIGKAIALEFAKNKCNIIGCARSDFDGLTNTQKQCKDLGVDCYIDLCDVAKEDEVQKFILSSTNIIGPIDILINNAGISYIGLLQDMSLYEWNNVINTNLTSAFLTSKYVIPHMLKSQAGHIINISSVWGNVGASMEAAYSASKGGLNSFTKALAKELAPSHINVNAISPGFIDTEMNNSFEPAELNAIFDEIPMGRAGKTEEVAKLVYRIAISEYITGQIITIDGGWT</sequence>
<keyword evidence="3" id="KW-0443">Lipid metabolism</keyword>
<keyword evidence="2" id="KW-0560">Oxidoreductase</keyword>
<dbReference type="FunFam" id="3.40.50.720:FF:000173">
    <property type="entry name" value="3-oxoacyl-[acyl-carrier protein] reductase"/>
    <property type="match status" value="1"/>
</dbReference>
<dbReference type="SUPFAM" id="SSF51735">
    <property type="entry name" value="NAD(P)-binding Rossmann-fold domains"/>
    <property type="match status" value="1"/>
</dbReference>